<dbReference type="STRING" id="109280.ENSHCOP00000018150"/>
<dbReference type="RefSeq" id="XP_019721966.1">
    <property type="nucleotide sequence ID" value="XM_019866407.1"/>
</dbReference>
<dbReference type="PANTHER" id="PTHR28572:SF1">
    <property type="entry name" value="COILED-COIL DOMAIN-CONTAINING PROTEIN 103"/>
    <property type="match status" value="1"/>
</dbReference>
<keyword evidence="4" id="KW-1185">Reference proteome</keyword>
<dbReference type="Pfam" id="PF15867">
    <property type="entry name" value="Dynein_attach_N"/>
    <property type="match status" value="1"/>
</dbReference>
<proteinExistence type="predicted"/>
<evidence type="ECO:0000313" key="4">
    <source>
        <dbReference type="Proteomes" id="UP000264820"/>
    </source>
</evidence>
<dbReference type="RefSeq" id="XP_019721970.1">
    <property type="nucleotide sequence ID" value="XM_019866411.1"/>
</dbReference>
<dbReference type="GO" id="GO:0003351">
    <property type="term" value="P:epithelial cilium movement involved in extracellular fluid movement"/>
    <property type="evidence" value="ECO:0007669"/>
    <property type="project" value="TreeGrafter"/>
</dbReference>
<dbReference type="CTD" id="388389"/>
<sequence length="97" mass="11093">MSSSRRDVIDFSALEKDLRASVEAELKYRRENDAKLRAVQQGVASYQQFRDLVLTSHLTPLHKTDKNARKHAPWNPVVATGNTPDPQEQHAYTHEPQ</sequence>
<feature type="domain" description="Dynein attachment factor N-terminal" evidence="2">
    <location>
        <begin position="9"/>
        <end position="75"/>
    </location>
</feature>
<name>A0A3Q3DQS5_HIPCM</name>
<dbReference type="AlphaFoldDB" id="A0A3Q3DQS5"/>
<dbReference type="GeneID" id="109513763"/>
<evidence type="ECO:0000256" key="1">
    <source>
        <dbReference type="SAM" id="MobiDB-lite"/>
    </source>
</evidence>
<dbReference type="GeneTree" id="ENSGT00940000176945"/>
<dbReference type="OMA" id="NTSHHVT"/>
<dbReference type="Ensembl" id="ENSHCOT00000011985.1">
    <property type="protein sequence ID" value="ENSHCOP00000018150.1"/>
    <property type="gene ID" value="ENSHCOG00000002476.1"/>
</dbReference>
<organism evidence="3 4">
    <name type="scientific">Hippocampus comes</name>
    <name type="common">Tiger tail seahorse</name>
    <dbReference type="NCBI Taxonomy" id="109280"/>
    <lineage>
        <taxon>Eukaryota</taxon>
        <taxon>Metazoa</taxon>
        <taxon>Chordata</taxon>
        <taxon>Craniata</taxon>
        <taxon>Vertebrata</taxon>
        <taxon>Euteleostomi</taxon>
        <taxon>Actinopterygii</taxon>
        <taxon>Neopterygii</taxon>
        <taxon>Teleostei</taxon>
        <taxon>Neoteleostei</taxon>
        <taxon>Acanthomorphata</taxon>
        <taxon>Syngnathiaria</taxon>
        <taxon>Syngnathiformes</taxon>
        <taxon>Syngnathoidei</taxon>
        <taxon>Syngnathidae</taxon>
        <taxon>Hippocampus</taxon>
    </lineage>
</organism>
<dbReference type="RefSeq" id="XP_019721968.1">
    <property type="nucleotide sequence ID" value="XM_019866409.1"/>
</dbReference>
<feature type="region of interest" description="Disordered" evidence="1">
    <location>
        <begin position="63"/>
        <end position="97"/>
    </location>
</feature>
<protein>
    <submittedName>
        <fullName evidence="3">Coiled-coil domain containing 103</fullName>
    </submittedName>
</protein>
<dbReference type="OrthoDB" id="447931at2759"/>
<dbReference type="PANTHER" id="PTHR28572">
    <property type="entry name" value="COILED-COIL DOMAIN-CONTAINING PROTEIN 103"/>
    <property type="match status" value="1"/>
</dbReference>
<dbReference type="InterPro" id="IPR031733">
    <property type="entry name" value="Dynein_attach_N"/>
</dbReference>
<dbReference type="Proteomes" id="UP000264820">
    <property type="component" value="Unplaced"/>
</dbReference>
<dbReference type="GO" id="GO:0005576">
    <property type="term" value="C:extracellular region"/>
    <property type="evidence" value="ECO:0007669"/>
    <property type="project" value="GOC"/>
</dbReference>
<dbReference type="RefSeq" id="XP_019721967.1">
    <property type="nucleotide sequence ID" value="XM_019866408.1"/>
</dbReference>
<dbReference type="GO" id="GO:0036157">
    <property type="term" value="C:outer dynein arm"/>
    <property type="evidence" value="ECO:0007669"/>
    <property type="project" value="InterPro"/>
</dbReference>
<reference evidence="3" key="1">
    <citation type="submission" date="2025-08" db="UniProtKB">
        <authorList>
            <consortium name="Ensembl"/>
        </authorList>
    </citation>
    <scope>IDENTIFICATION</scope>
</reference>
<dbReference type="GO" id="GO:0036159">
    <property type="term" value="P:inner dynein arm assembly"/>
    <property type="evidence" value="ECO:0007669"/>
    <property type="project" value="TreeGrafter"/>
</dbReference>
<dbReference type="InterPro" id="IPR042422">
    <property type="entry name" value="CC103"/>
</dbReference>
<reference evidence="3" key="2">
    <citation type="submission" date="2025-09" db="UniProtKB">
        <authorList>
            <consortium name="Ensembl"/>
        </authorList>
    </citation>
    <scope>IDENTIFICATION</scope>
</reference>
<evidence type="ECO:0000259" key="2">
    <source>
        <dbReference type="Pfam" id="PF15867"/>
    </source>
</evidence>
<dbReference type="GO" id="GO:0007368">
    <property type="term" value="P:determination of left/right symmetry"/>
    <property type="evidence" value="ECO:0007669"/>
    <property type="project" value="TreeGrafter"/>
</dbReference>
<evidence type="ECO:0000313" key="3">
    <source>
        <dbReference type="Ensembl" id="ENSHCOP00000018150.1"/>
    </source>
</evidence>
<feature type="compositionally biased region" description="Basic and acidic residues" evidence="1">
    <location>
        <begin position="87"/>
        <end position="97"/>
    </location>
</feature>
<accession>A0A3Q3DQS5</accession>
<dbReference type="KEGG" id="hcq:109513763"/>